<dbReference type="RefSeq" id="YP_009598786.1">
    <property type="nucleotide sequence ID" value="NC_041911.1"/>
</dbReference>
<dbReference type="GeneID" id="40074488"/>
<dbReference type="Proteomes" id="UP000222831">
    <property type="component" value="Segment"/>
</dbReference>
<evidence type="ECO:0000313" key="3">
    <source>
        <dbReference type="Proteomes" id="UP000222831"/>
    </source>
</evidence>
<sequence length="384" mass="44879">MNPGEQMKRLYLDHVKQLTYDQLNERRRKVDCERTKFFVNRFPDVVYIRDRSGFLTPINPRNESRVFDPDFLFICEQVQCTPETKSEYIRQARSTPNSMRHAQHRAILSNWSGEPPTVERYSVEVMSGLSLMQLMENDGVVYLEEHDIVVMYGLSQQDMERIHHPYSKAGYTYNSFQHISEDNEFLRKGDFTINIRIVDNNDAYGSRWILVEDEPFCIVACKDERVTDGIYITYSKNLLNGTGPQKLMTDRFDLHESDKKLPYKLYGSQQEALLNRRSVQIEEANVRIQELESKATAAENGLLKARQERDNMERDAQLREVRHGQDLEKLQRERAKLIQEHDLYMQKQVGELLSVSRKNTMELIKCVPVVLSAVAATIALFKKK</sequence>
<proteinExistence type="predicted"/>
<organism evidence="2 3">
    <name type="scientific">Ralstonia phage RP12</name>
    <dbReference type="NCBI Taxonomy" id="1923889"/>
    <lineage>
        <taxon>Viruses</taxon>
        <taxon>Duplodnaviria</taxon>
        <taxon>Heunggongvirae</taxon>
        <taxon>Uroviricota</taxon>
        <taxon>Caudoviricetes</taxon>
        <taxon>Chimalliviridae</taxon>
        <taxon>Ripduovirus</taxon>
        <taxon>Ripduovirus RP12</taxon>
    </lineage>
</organism>
<dbReference type="EMBL" id="AP017924">
    <property type="protein sequence ID" value="BAW19067.1"/>
    <property type="molecule type" value="Genomic_DNA"/>
</dbReference>
<evidence type="ECO:0000313" key="2">
    <source>
        <dbReference type="EMBL" id="BAW19067.1"/>
    </source>
</evidence>
<reference evidence="2 3" key="1">
    <citation type="submission" date="2016-12" db="EMBL/GenBank/DDBJ databases">
        <title>Characterization of two jumbo phages RP12 and RP31 infecting the phytopathogen Ralstonia solanacearum.</title>
        <authorList>
            <person name="Kawasaki T."/>
            <person name="Yoshikawa G."/>
            <person name="Ogata H."/>
            <person name="Yamada T."/>
        </authorList>
    </citation>
    <scope>NUCLEOTIDE SEQUENCE [LARGE SCALE GENOMIC DNA]</scope>
    <source>
        <strain evidence="2 3">RP12</strain>
    </source>
</reference>
<accession>A0A1L7N0S6</accession>
<keyword evidence="1" id="KW-0175">Coiled coil</keyword>
<dbReference type="KEGG" id="vg:40074488"/>
<keyword evidence="3" id="KW-1185">Reference proteome</keyword>
<name>A0A1L7N0S6_9CAUD</name>
<protein>
    <submittedName>
        <fullName evidence="2">Uncharacterized protein</fullName>
    </submittedName>
</protein>
<evidence type="ECO:0000256" key="1">
    <source>
        <dbReference type="SAM" id="Coils"/>
    </source>
</evidence>
<feature type="coiled-coil region" evidence="1">
    <location>
        <begin position="274"/>
        <end position="347"/>
    </location>
</feature>